<sequence>MIIFYGREALCVLALILTTYASIQNSPPRISKAPPPAPFFSRGSLVHDWPSGALGPTQTRVSQSELSLVFYYAPWCAESQHARSVYDHVARLYYREAHFAAINCWQPGGECRLQYSKVQTWPVLMAYQPNGMAVQFHGAWTNSALARFVQSLIEPVHRMTGPGDLMSFMTGKDAVVVAFLDADLDRRQYSRFYQTALKWLEKDPFQEVAFGVVTGESVDAFGVEEVPTIQLYLWNETIQYHGNTSWTTPEVTAWINKHIQVVSMWIAPPGSSKSSSLAPYFAQGPVLLLFSPRSLYGPSSSDAYMMLRQLGMQYYNCRGDLWVQEMATKYIAEQRRVSAQLYSELREECNALLKRHPAQEEEDAVAAKDGCSKSSAISVSFVSVLNSSKFAEGKQKQNVADQNGYCDIECDAKFFECGGGGVGEDRGGCAAARAKRKHSGLYGEGARNNDDEGSSKPVSSMLDAEQDYRGPKLLRRFNSRRQCELLRLNELDNSEVFFHESEDDAGGYLDLVKGLSCKYNKTLTFLGMDSSLYHAFAERLGVDVLNEPNQSVAIIVDHEDESSYLLRRNINLASMAKLVHGFYNRTYGRFRRSSNVSFANTHSFSMHELRRESRRMVDSKRSELELMAQQQREASNEESTSKEQQQDAKKSNDSVQVQHHQHHSVREINAHNFHHVVVNSNKTVVVHFYSAHCAFCGVLSQQLLTVSRLLRAQPRLEFVRVDGDRNDLRWEYSMDAFPTLIIFPNQRKSDSRVFSRQLQMTVPNVLGFILSNLSPPERLHATAIVCEQQQQVSSSPLARDDCLGALKRELSDSISLNLRLYRVATGQRPVRAARILQRLQLLQELYLGTLRCLSHSCDFNQLKSSAKTILNLWQIAARKVVVLLLRNMSPWPTAMGCSSSSSVAASEVETSHPNTPVLKQVNGGRGGVVGGLPVDVEVIQSKSSETISQAYQRVDEEICALESTCPGPRLLTAEAWVEHLRNVFERESAAIVVDGGELALNVKLGEIPNGIPEGEAMAAVRNQGPEEGMLQHARNDTAKVRRVCIPSIRR</sequence>
<feature type="region of interest" description="Disordered" evidence="1">
    <location>
        <begin position="625"/>
        <end position="663"/>
    </location>
</feature>
<protein>
    <recommendedName>
        <fullName evidence="3">Thioredoxin domain-containing protein</fullName>
    </recommendedName>
</protein>
<dbReference type="AlphaFoldDB" id="A0ABD1CY56"/>
<reference evidence="4 5" key="1">
    <citation type="submission" date="2024-05" db="EMBL/GenBank/DDBJ databases">
        <title>Culex pipiens pipiens assembly and annotation.</title>
        <authorList>
            <person name="Alout H."/>
            <person name="Durand T."/>
        </authorList>
    </citation>
    <scope>NUCLEOTIDE SEQUENCE [LARGE SCALE GENOMIC DNA]</scope>
    <source>
        <strain evidence="4">HA-2024</strain>
        <tissue evidence="4">Whole body</tissue>
    </source>
</reference>
<evidence type="ECO:0000256" key="2">
    <source>
        <dbReference type="SAM" id="SignalP"/>
    </source>
</evidence>
<feature type="chain" id="PRO_5044846296" description="Thioredoxin domain-containing protein" evidence="2">
    <location>
        <begin position="22"/>
        <end position="1050"/>
    </location>
</feature>
<organism evidence="4 5">
    <name type="scientific">Culex pipiens pipiens</name>
    <name type="common">Northern house mosquito</name>
    <dbReference type="NCBI Taxonomy" id="38569"/>
    <lineage>
        <taxon>Eukaryota</taxon>
        <taxon>Metazoa</taxon>
        <taxon>Ecdysozoa</taxon>
        <taxon>Arthropoda</taxon>
        <taxon>Hexapoda</taxon>
        <taxon>Insecta</taxon>
        <taxon>Pterygota</taxon>
        <taxon>Neoptera</taxon>
        <taxon>Endopterygota</taxon>
        <taxon>Diptera</taxon>
        <taxon>Nematocera</taxon>
        <taxon>Culicoidea</taxon>
        <taxon>Culicidae</taxon>
        <taxon>Culicinae</taxon>
        <taxon>Culicini</taxon>
        <taxon>Culex</taxon>
        <taxon>Culex</taxon>
    </lineage>
</organism>
<dbReference type="Gene3D" id="3.40.30.10">
    <property type="entry name" value="Glutaredoxin"/>
    <property type="match status" value="3"/>
</dbReference>
<accession>A0ABD1CY56</accession>
<dbReference type="InterPro" id="IPR036249">
    <property type="entry name" value="Thioredoxin-like_sf"/>
</dbReference>
<keyword evidence="5" id="KW-1185">Reference proteome</keyword>
<feature type="signal peptide" evidence="2">
    <location>
        <begin position="1"/>
        <end position="21"/>
    </location>
</feature>
<feature type="compositionally biased region" description="Basic and acidic residues" evidence="1">
    <location>
        <begin position="639"/>
        <end position="652"/>
    </location>
</feature>
<dbReference type="PANTHER" id="PTHR46497">
    <property type="entry name" value="THIOREDOXIN DOMAIN-CONTAINING PROTEIN 11"/>
    <property type="match status" value="1"/>
</dbReference>
<evidence type="ECO:0000259" key="3">
    <source>
        <dbReference type="PROSITE" id="PS51352"/>
    </source>
</evidence>
<feature type="region of interest" description="Disordered" evidence="1">
    <location>
        <begin position="441"/>
        <end position="464"/>
    </location>
</feature>
<keyword evidence="2" id="KW-0732">Signal</keyword>
<gene>
    <name evidence="4" type="ORF">pipiens_014124</name>
</gene>
<dbReference type="PANTHER" id="PTHR46497:SF1">
    <property type="entry name" value="THIOREDOXIN DOMAIN-CONTAINING PROTEIN 11"/>
    <property type="match status" value="1"/>
</dbReference>
<dbReference type="EMBL" id="JBEHCU010009078">
    <property type="protein sequence ID" value="KAL1380529.1"/>
    <property type="molecule type" value="Genomic_DNA"/>
</dbReference>
<name>A0ABD1CY56_CULPP</name>
<dbReference type="Proteomes" id="UP001562425">
    <property type="component" value="Unassembled WGS sequence"/>
</dbReference>
<dbReference type="Pfam" id="PF00085">
    <property type="entry name" value="Thioredoxin"/>
    <property type="match status" value="2"/>
</dbReference>
<proteinExistence type="predicted"/>
<comment type="caution">
    <text evidence="4">The sequence shown here is derived from an EMBL/GenBank/DDBJ whole genome shotgun (WGS) entry which is preliminary data.</text>
</comment>
<evidence type="ECO:0000256" key="1">
    <source>
        <dbReference type="SAM" id="MobiDB-lite"/>
    </source>
</evidence>
<dbReference type="SUPFAM" id="SSF52833">
    <property type="entry name" value="Thioredoxin-like"/>
    <property type="match status" value="2"/>
</dbReference>
<feature type="domain" description="Thioredoxin" evidence="3">
    <location>
        <begin position="637"/>
        <end position="790"/>
    </location>
</feature>
<dbReference type="InterPro" id="IPR052792">
    <property type="entry name" value="Thioredoxin_dom-contain_11"/>
</dbReference>
<evidence type="ECO:0000313" key="5">
    <source>
        <dbReference type="Proteomes" id="UP001562425"/>
    </source>
</evidence>
<dbReference type="InterPro" id="IPR013766">
    <property type="entry name" value="Thioredoxin_domain"/>
</dbReference>
<dbReference type="PROSITE" id="PS51352">
    <property type="entry name" value="THIOREDOXIN_2"/>
    <property type="match status" value="1"/>
</dbReference>
<evidence type="ECO:0000313" key="4">
    <source>
        <dbReference type="EMBL" id="KAL1380529.1"/>
    </source>
</evidence>